<comment type="cofactor">
    <cofactor evidence="10">
        <name>Fe(2+)</name>
        <dbReference type="ChEBI" id="CHEBI:29033"/>
    </cofactor>
    <cofactor evidence="10">
        <name>Ni(2+)</name>
        <dbReference type="ChEBI" id="CHEBI:49786"/>
    </cofactor>
    <text evidence="10">Binds either 1 Fe or Ni cation per monomer. Iron-binding promotes an acireductone dioxygenase reaction producing 2-keto-4-methylthiobutyrate, while nickel-binding promotes an acireductone dioxygenase reaction producing 3-(methylsulfanyl)propanoate.</text>
</comment>
<feature type="binding site" evidence="10">
    <location>
        <position position="93"/>
    </location>
    <ligand>
        <name>Ni(2+)</name>
        <dbReference type="ChEBI" id="CHEBI:49786"/>
        <note>for nickel-dependent acireductone dioxygenase activity</note>
    </ligand>
</feature>
<dbReference type="InterPro" id="IPR004313">
    <property type="entry name" value="ARD"/>
</dbReference>
<keyword evidence="6 10" id="KW-0560">Oxidoreductase</keyword>
<dbReference type="GO" id="GO:0005506">
    <property type="term" value="F:iron ion binding"/>
    <property type="evidence" value="ECO:0007669"/>
    <property type="project" value="UniProtKB-UniRule"/>
</dbReference>
<dbReference type="HAMAP" id="MF_03154">
    <property type="entry name" value="Salvage_MtnD_euk"/>
    <property type="match status" value="1"/>
</dbReference>
<keyword evidence="5 10" id="KW-0223">Dioxygenase</keyword>
<dbReference type="GO" id="GO:0010309">
    <property type="term" value="F:acireductone dioxygenase [iron(II)-requiring] activity"/>
    <property type="evidence" value="ECO:0007669"/>
    <property type="project" value="UniProtKB-UniRule"/>
</dbReference>
<keyword evidence="3 10" id="KW-0028">Amino-acid biosynthesis</keyword>
<evidence type="ECO:0000256" key="5">
    <source>
        <dbReference type="ARBA" id="ARBA00022964"/>
    </source>
</evidence>
<proteinExistence type="inferred from homology"/>
<evidence type="ECO:0000256" key="8">
    <source>
        <dbReference type="ARBA" id="ARBA00023167"/>
    </source>
</evidence>
<dbReference type="CDD" id="cd02232">
    <property type="entry name" value="cupin_ARD"/>
    <property type="match status" value="1"/>
</dbReference>
<evidence type="ECO:0000256" key="3">
    <source>
        <dbReference type="ARBA" id="ARBA00022605"/>
    </source>
</evidence>
<reference evidence="11" key="1">
    <citation type="submission" date="2021-01" db="EMBL/GenBank/DDBJ databases">
        <title>Adiantum capillus-veneris genome.</title>
        <authorList>
            <person name="Fang Y."/>
            <person name="Liao Q."/>
        </authorList>
    </citation>
    <scope>NUCLEOTIDE SEQUENCE</scope>
    <source>
        <strain evidence="11">H3</strain>
        <tissue evidence="11">Leaf</tissue>
    </source>
</reference>
<sequence>MEAWEFNPAEEDRRLPHKYIPNRPVPLEHLEELGVLRWVIDADNWETDAILNRVKAEQGYVFWEILTVAPGLMEEFEKKSQHFFEEHLHPYEESRLILKGSGYWDIRDYNNKWIRFKVSKGDMITLPPGMYHRFTVDTNDYIKAVLLYKETPRRVDLVSPHGDETQARQEYMVNVLNNKSATFRSDLASTTDL</sequence>
<feature type="binding site" evidence="10">
    <location>
        <position position="87"/>
    </location>
    <ligand>
        <name>Ni(2+)</name>
        <dbReference type="ChEBI" id="CHEBI:49786"/>
        <note>for nickel-dependent acireductone dioxygenase activity</note>
    </ligand>
</feature>
<protein>
    <recommendedName>
        <fullName evidence="10">Acireductone dioxygenase</fullName>
    </recommendedName>
    <alternativeName>
        <fullName evidence="10">Acireductone dioxygenase (Fe(2+)-requiring)</fullName>
        <shortName evidence="10">ARD'</shortName>
        <shortName evidence="10">Fe-ARD</shortName>
        <ecNumber evidence="10">1.13.11.54</ecNumber>
    </alternativeName>
    <alternativeName>
        <fullName evidence="10">Acireductone dioxygenase (Ni(2+)-requiring)</fullName>
        <shortName evidence="10">ARD</shortName>
        <shortName evidence="10">Ni-ARD</shortName>
        <ecNumber evidence="10">1.13.11.53</ecNumber>
    </alternativeName>
</protein>
<keyword evidence="8 10" id="KW-0486">Methionine biosynthesis</keyword>
<feature type="binding site" evidence="10">
    <location>
        <position position="132"/>
    </location>
    <ligand>
        <name>Fe(2+)</name>
        <dbReference type="ChEBI" id="CHEBI:29033"/>
        <note>for iron-dependent acireductone dioxygenase activity</note>
    </ligand>
</feature>
<dbReference type="Pfam" id="PF03079">
    <property type="entry name" value="ARD"/>
    <property type="match status" value="1"/>
</dbReference>
<feature type="binding site" evidence="10">
    <location>
        <position position="132"/>
    </location>
    <ligand>
        <name>Ni(2+)</name>
        <dbReference type="ChEBI" id="CHEBI:49786"/>
        <note>for nickel-dependent acireductone dioxygenase activity</note>
    </ligand>
</feature>
<comment type="function">
    <text evidence="10">Catalyzes 2 different reactions between oxygen and the acireductone 1,2-dihydroxy-3-keto-5-methylthiopentene (DHK-MTPene) depending upon the metal bound in the active site. Fe-containing acireductone dioxygenase (Fe-ARD) produces formate and 2-keto-4-methylthiobutyrate (KMTB), the alpha-ketoacid precursor of methionine in the methionine recycle pathway. Ni-containing acireductone dioxygenase (Ni-ARD) produces methylthiopropionate, carbon monoxide and formate, and does not lie on the methionine recycle pathway.</text>
</comment>
<evidence type="ECO:0000256" key="7">
    <source>
        <dbReference type="ARBA" id="ARBA00023004"/>
    </source>
</evidence>
<evidence type="ECO:0000313" key="12">
    <source>
        <dbReference type="Proteomes" id="UP000886520"/>
    </source>
</evidence>
<dbReference type="GO" id="GO:0016151">
    <property type="term" value="F:nickel cation binding"/>
    <property type="evidence" value="ECO:0007669"/>
    <property type="project" value="UniProtKB-UniRule"/>
</dbReference>
<dbReference type="EC" id="1.13.11.54" evidence="10"/>
<keyword evidence="9 10" id="KW-0539">Nucleus</keyword>
<keyword evidence="4 10" id="KW-0479">Metal-binding</keyword>
<dbReference type="GO" id="GO:0010308">
    <property type="term" value="F:acireductone dioxygenase (Ni2+-requiring) activity"/>
    <property type="evidence" value="ECO:0007669"/>
    <property type="project" value="UniProtKB-UniRule"/>
</dbReference>
<evidence type="ECO:0000256" key="9">
    <source>
        <dbReference type="ARBA" id="ARBA00023242"/>
    </source>
</evidence>
<keyword evidence="1 10" id="KW-0963">Cytoplasm</keyword>
<feature type="binding site" evidence="10">
    <location>
        <position position="93"/>
    </location>
    <ligand>
        <name>Fe(2+)</name>
        <dbReference type="ChEBI" id="CHEBI:29033"/>
        <note>for iron-dependent acireductone dioxygenase activity</note>
    </ligand>
</feature>
<dbReference type="Proteomes" id="UP000886520">
    <property type="component" value="Chromosome 10"/>
</dbReference>
<dbReference type="EMBL" id="JABFUD020000010">
    <property type="protein sequence ID" value="KAI5074129.1"/>
    <property type="molecule type" value="Genomic_DNA"/>
</dbReference>
<comment type="pathway">
    <text evidence="10">Amino-acid biosynthesis; L-methionine biosynthesis via salvage pathway; L-methionine from S-methyl-5-thio-alpha-D-ribose 1-phosphate: step 5/6.</text>
</comment>
<evidence type="ECO:0000256" key="10">
    <source>
        <dbReference type="HAMAP-Rule" id="MF_03154"/>
    </source>
</evidence>
<organism evidence="11 12">
    <name type="scientific">Adiantum capillus-veneris</name>
    <name type="common">Maidenhair fern</name>
    <dbReference type="NCBI Taxonomy" id="13818"/>
    <lineage>
        <taxon>Eukaryota</taxon>
        <taxon>Viridiplantae</taxon>
        <taxon>Streptophyta</taxon>
        <taxon>Embryophyta</taxon>
        <taxon>Tracheophyta</taxon>
        <taxon>Polypodiopsida</taxon>
        <taxon>Polypodiidae</taxon>
        <taxon>Polypodiales</taxon>
        <taxon>Pteridineae</taxon>
        <taxon>Pteridaceae</taxon>
        <taxon>Vittarioideae</taxon>
        <taxon>Adiantum</taxon>
    </lineage>
</organism>
<name>A0A9D4UUM1_ADICA</name>
<dbReference type="GO" id="GO:0019509">
    <property type="term" value="P:L-methionine salvage from methylthioadenosine"/>
    <property type="evidence" value="ECO:0007669"/>
    <property type="project" value="UniProtKB-UniRule"/>
</dbReference>
<dbReference type="PANTHER" id="PTHR23418">
    <property type="entry name" value="ACIREDUCTONE DIOXYGENASE"/>
    <property type="match status" value="1"/>
</dbReference>
<dbReference type="PANTHER" id="PTHR23418:SF16">
    <property type="entry name" value="ACIREDUCTONE DIOXYGENASE"/>
    <property type="match status" value="1"/>
</dbReference>
<dbReference type="GO" id="GO:0005737">
    <property type="term" value="C:cytoplasm"/>
    <property type="evidence" value="ECO:0007669"/>
    <property type="project" value="UniProtKB-SubCell"/>
</dbReference>
<feature type="binding site" evidence="10">
    <location>
        <position position="89"/>
    </location>
    <ligand>
        <name>Ni(2+)</name>
        <dbReference type="ChEBI" id="CHEBI:49786"/>
        <note>for nickel-dependent acireductone dioxygenase activity</note>
    </ligand>
</feature>
<comment type="caution">
    <text evidence="11">The sequence shown here is derived from an EMBL/GenBank/DDBJ whole genome shotgun (WGS) entry which is preliminary data.</text>
</comment>
<comment type="subcellular location">
    <subcellularLocation>
        <location evidence="10">Cytoplasm</location>
    </subcellularLocation>
    <subcellularLocation>
        <location evidence="10">Nucleus</location>
    </subcellularLocation>
</comment>
<dbReference type="InterPro" id="IPR014710">
    <property type="entry name" value="RmlC-like_jellyroll"/>
</dbReference>
<accession>A0A9D4UUM1</accession>
<comment type="similarity">
    <text evidence="10">Belongs to the acireductone dioxygenase (ARD) family.</text>
</comment>
<evidence type="ECO:0000313" key="11">
    <source>
        <dbReference type="EMBL" id="KAI5074129.1"/>
    </source>
</evidence>
<dbReference type="OrthoDB" id="1878998at2759"/>
<evidence type="ECO:0000256" key="4">
    <source>
        <dbReference type="ARBA" id="ARBA00022723"/>
    </source>
</evidence>
<dbReference type="SUPFAM" id="SSF51182">
    <property type="entry name" value="RmlC-like cupins"/>
    <property type="match status" value="1"/>
</dbReference>
<gene>
    <name evidence="11" type="ORF">GOP47_0010090</name>
</gene>
<comment type="catalytic activity">
    <reaction evidence="10">
        <text>1,2-dihydroxy-5-(methylsulfanyl)pent-1-en-3-one + O2 = 3-(methylsulfanyl)propanoate + CO + formate + 2 H(+)</text>
        <dbReference type="Rhea" id="RHEA:14161"/>
        <dbReference type="ChEBI" id="CHEBI:15378"/>
        <dbReference type="ChEBI" id="CHEBI:15379"/>
        <dbReference type="ChEBI" id="CHEBI:15740"/>
        <dbReference type="ChEBI" id="CHEBI:17245"/>
        <dbReference type="ChEBI" id="CHEBI:49016"/>
        <dbReference type="ChEBI" id="CHEBI:49252"/>
        <dbReference type="EC" id="1.13.11.53"/>
    </reaction>
</comment>
<feature type="binding site" evidence="10">
    <location>
        <position position="89"/>
    </location>
    <ligand>
        <name>Fe(2+)</name>
        <dbReference type="ChEBI" id="CHEBI:29033"/>
        <note>for iron-dependent acireductone dioxygenase activity</note>
    </ligand>
</feature>
<comment type="catalytic activity">
    <reaction evidence="10">
        <text>1,2-dihydroxy-5-(methylsulfanyl)pent-1-en-3-one + O2 = 4-methylsulfanyl-2-oxobutanoate + formate + 2 H(+)</text>
        <dbReference type="Rhea" id="RHEA:24504"/>
        <dbReference type="ChEBI" id="CHEBI:15378"/>
        <dbReference type="ChEBI" id="CHEBI:15379"/>
        <dbReference type="ChEBI" id="CHEBI:15740"/>
        <dbReference type="ChEBI" id="CHEBI:16723"/>
        <dbReference type="ChEBI" id="CHEBI:49252"/>
        <dbReference type="EC" id="1.13.11.54"/>
    </reaction>
</comment>
<dbReference type="FunFam" id="2.60.120.10:FF:000099">
    <property type="entry name" value="1,2-dihydroxy-3-keto-5-methylthiopentene dioxygenase"/>
    <property type="match status" value="1"/>
</dbReference>
<dbReference type="InterPro" id="IPR027496">
    <property type="entry name" value="ARD_euk"/>
</dbReference>
<evidence type="ECO:0000256" key="2">
    <source>
        <dbReference type="ARBA" id="ARBA00022596"/>
    </source>
</evidence>
<dbReference type="GO" id="GO:0005634">
    <property type="term" value="C:nucleus"/>
    <property type="evidence" value="ECO:0007669"/>
    <property type="project" value="UniProtKB-SubCell"/>
</dbReference>
<keyword evidence="7 10" id="KW-0408">Iron</keyword>
<evidence type="ECO:0000256" key="1">
    <source>
        <dbReference type="ARBA" id="ARBA00022490"/>
    </source>
</evidence>
<dbReference type="AlphaFoldDB" id="A0A9D4UUM1"/>
<feature type="binding site" evidence="10">
    <location>
        <position position="87"/>
    </location>
    <ligand>
        <name>Fe(2+)</name>
        <dbReference type="ChEBI" id="CHEBI:29033"/>
        <note>for iron-dependent acireductone dioxygenase activity</note>
    </ligand>
</feature>
<dbReference type="InterPro" id="IPR011051">
    <property type="entry name" value="RmlC_Cupin_sf"/>
</dbReference>
<keyword evidence="12" id="KW-1185">Reference proteome</keyword>
<keyword evidence="2 10" id="KW-0533">Nickel</keyword>
<dbReference type="Gene3D" id="2.60.120.10">
    <property type="entry name" value="Jelly Rolls"/>
    <property type="match status" value="1"/>
</dbReference>
<evidence type="ECO:0000256" key="6">
    <source>
        <dbReference type="ARBA" id="ARBA00023002"/>
    </source>
</evidence>
<dbReference type="EC" id="1.13.11.53" evidence="10"/>